<keyword evidence="4" id="KW-0106">Calcium</keyword>
<dbReference type="Gene3D" id="1.10.238.10">
    <property type="entry name" value="EF-hand"/>
    <property type="match status" value="1"/>
</dbReference>
<accession>A0AAV2AC76</accession>
<evidence type="ECO:0000259" key="10">
    <source>
        <dbReference type="PROSITE" id="PS51914"/>
    </source>
</evidence>
<protein>
    <recommendedName>
        <fullName evidence="1">Glucosidase 2 subunit beta</fullName>
    </recommendedName>
</protein>
<reference evidence="11 12" key="1">
    <citation type="submission" date="2024-04" db="EMBL/GenBank/DDBJ databases">
        <authorList>
            <person name="Rising A."/>
            <person name="Reimegard J."/>
            <person name="Sonavane S."/>
            <person name="Akerstrom W."/>
            <person name="Nylinder S."/>
            <person name="Hedman E."/>
            <person name="Kallberg Y."/>
        </authorList>
    </citation>
    <scope>NUCLEOTIDE SEQUENCE [LARGE SCALE GENOMIC DNA]</scope>
</reference>
<evidence type="ECO:0000256" key="4">
    <source>
        <dbReference type="ARBA" id="ARBA00022837"/>
    </source>
</evidence>
<feature type="domain" description="MRH" evidence="10">
    <location>
        <begin position="437"/>
        <end position="538"/>
    </location>
</feature>
<dbReference type="PROSITE" id="PS00018">
    <property type="entry name" value="EF_HAND_1"/>
    <property type="match status" value="1"/>
</dbReference>
<proteinExistence type="predicted"/>
<evidence type="ECO:0000256" key="1">
    <source>
        <dbReference type="ARBA" id="ARBA00022387"/>
    </source>
</evidence>
<feature type="region of interest" description="Disordered" evidence="7">
    <location>
        <begin position="300"/>
        <end position="379"/>
    </location>
</feature>
<evidence type="ECO:0000256" key="5">
    <source>
        <dbReference type="ARBA" id="ARBA00023157"/>
    </source>
</evidence>
<keyword evidence="2 8" id="KW-0732">Signal</keyword>
<evidence type="ECO:0000313" key="11">
    <source>
        <dbReference type="EMBL" id="CAL1281619.1"/>
    </source>
</evidence>
<name>A0AAV2AC76_9ARAC</name>
<keyword evidence="12" id="KW-1185">Reference proteome</keyword>
<feature type="compositionally biased region" description="Acidic residues" evidence="7">
    <location>
        <begin position="322"/>
        <end position="354"/>
    </location>
</feature>
<feature type="compositionally biased region" description="Basic and acidic residues" evidence="7">
    <location>
        <begin position="362"/>
        <end position="373"/>
    </location>
</feature>
<dbReference type="Gene3D" id="2.70.130.10">
    <property type="entry name" value="Mannose-6-phosphate receptor binding domain"/>
    <property type="match status" value="1"/>
</dbReference>
<dbReference type="Pfam" id="PF12999">
    <property type="entry name" value="PRKCSH-like"/>
    <property type="match status" value="1"/>
</dbReference>
<evidence type="ECO:0000256" key="3">
    <source>
        <dbReference type="ARBA" id="ARBA00022824"/>
    </source>
</evidence>
<dbReference type="InterPro" id="IPR011992">
    <property type="entry name" value="EF-hand-dom_pair"/>
</dbReference>
<dbReference type="Pfam" id="PF13015">
    <property type="entry name" value="PRKCSH_1"/>
    <property type="match status" value="1"/>
</dbReference>
<comment type="caution">
    <text evidence="11">The sequence shown here is derived from an EMBL/GenBank/DDBJ whole genome shotgun (WGS) entry which is preliminary data.</text>
</comment>
<dbReference type="InterPro" id="IPR002048">
    <property type="entry name" value="EF_hand_dom"/>
</dbReference>
<keyword evidence="5" id="KW-1015">Disulfide bond</keyword>
<evidence type="ECO:0000256" key="8">
    <source>
        <dbReference type="SAM" id="SignalP"/>
    </source>
</evidence>
<dbReference type="Proteomes" id="UP001497382">
    <property type="component" value="Unassembled WGS sequence"/>
</dbReference>
<feature type="compositionally biased region" description="Basic and acidic residues" evidence="7">
    <location>
        <begin position="310"/>
        <end position="319"/>
    </location>
</feature>
<sequence length="551" mass="62895">MRSVVYEFLIFSLFAILFCDASVEVLRPRGVDLSKKVFYVPDQDFNCIDGSNTIPFSFVNDDYCDCEDGSDEPGTSACSNAFFHCINSGHISINIPSSRVNDNICDCCDGGDEYNSTADCVNTCLELGRQAREEQQKQQELYEIGYGLWQQYSAQGKQIKENNKVQLENLKKVEVEEEKLVAEKEAIKNEAEDKEKAALAAYKSVKEEQLKKQEELEMLQHQEAEKKNAETAFQELDLDQDGMLTFQEIQQFPKFDSNNDGHVSDDEAKFFLHMKDSMALEEFVTTGWMIMKPIYLMDKEPPTESPAATEIEKETHETSDLTNEEESDDETYNPEDDVPLDDDLSDEEDDEEDSEKPPIFTPKEESESSKPEEPEYDEETQKIVDAANEARKEHKSVVDKLEKVKDDIKLSTQIFRQMQTFIESDFGSGEQFAVLKGQCFDYEDREYTYRFCPFDKASQIAKSGGSDVNLGRWGSWAGPEDNKYSKMRYENGQLCWNGPARSVTVNLHCGIENKLLSSTEPNRCEYEFDFITPASCPPPGETHQVHQHTEL</sequence>
<gene>
    <name evidence="11" type="ORF">LARSCL_LOCUS11674</name>
</gene>
<evidence type="ECO:0000259" key="9">
    <source>
        <dbReference type="PROSITE" id="PS50222"/>
    </source>
</evidence>
<dbReference type="AlphaFoldDB" id="A0AAV2AC76"/>
<dbReference type="SUPFAM" id="SSF50911">
    <property type="entry name" value="Mannose 6-phosphate receptor domain"/>
    <property type="match status" value="1"/>
</dbReference>
<dbReference type="PROSITE" id="PS50222">
    <property type="entry name" value="EF_HAND_2"/>
    <property type="match status" value="1"/>
</dbReference>
<dbReference type="InterPro" id="IPR028146">
    <property type="entry name" value="PRKCSH_N"/>
</dbReference>
<evidence type="ECO:0000256" key="6">
    <source>
        <dbReference type="SAM" id="Coils"/>
    </source>
</evidence>
<keyword evidence="3" id="KW-0256">Endoplasmic reticulum</keyword>
<dbReference type="InterPro" id="IPR039794">
    <property type="entry name" value="Gtb1-like"/>
</dbReference>
<evidence type="ECO:0000256" key="7">
    <source>
        <dbReference type="SAM" id="MobiDB-lite"/>
    </source>
</evidence>
<dbReference type="InterPro" id="IPR044865">
    <property type="entry name" value="MRH_dom"/>
</dbReference>
<feature type="domain" description="EF-hand" evidence="9">
    <location>
        <begin position="224"/>
        <end position="259"/>
    </location>
</feature>
<evidence type="ECO:0000256" key="2">
    <source>
        <dbReference type="ARBA" id="ARBA00022729"/>
    </source>
</evidence>
<dbReference type="SUPFAM" id="SSF47473">
    <property type="entry name" value="EF-hand"/>
    <property type="match status" value="1"/>
</dbReference>
<dbReference type="GO" id="GO:0005509">
    <property type="term" value="F:calcium ion binding"/>
    <property type="evidence" value="ECO:0007669"/>
    <property type="project" value="InterPro"/>
</dbReference>
<dbReference type="PANTHER" id="PTHR12630">
    <property type="entry name" value="N-LINKED OLIGOSACCHARIDE PROCESSING"/>
    <property type="match status" value="1"/>
</dbReference>
<dbReference type="InterPro" id="IPR009011">
    <property type="entry name" value="Man6P_isomerase_rcpt-bd_dom_sf"/>
</dbReference>
<dbReference type="EMBL" id="CAXIEN010000147">
    <property type="protein sequence ID" value="CAL1281619.1"/>
    <property type="molecule type" value="Genomic_DNA"/>
</dbReference>
<dbReference type="GO" id="GO:0006491">
    <property type="term" value="P:N-glycan processing"/>
    <property type="evidence" value="ECO:0007669"/>
    <property type="project" value="TreeGrafter"/>
</dbReference>
<evidence type="ECO:0000313" key="12">
    <source>
        <dbReference type="Proteomes" id="UP001497382"/>
    </source>
</evidence>
<keyword evidence="6" id="KW-0175">Coiled coil</keyword>
<dbReference type="InterPro" id="IPR036607">
    <property type="entry name" value="PRKCSH"/>
</dbReference>
<feature type="signal peptide" evidence="8">
    <location>
        <begin position="1"/>
        <end position="21"/>
    </location>
</feature>
<dbReference type="InterPro" id="IPR018247">
    <property type="entry name" value="EF_Hand_1_Ca_BS"/>
</dbReference>
<dbReference type="PANTHER" id="PTHR12630:SF1">
    <property type="entry name" value="GLUCOSIDASE 2 SUBUNIT BETA"/>
    <property type="match status" value="1"/>
</dbReference>
<dbReference type="PROSITE" id="PS51914">
    <property type="entry name" value="MRH"/>
    <property type="match status" value="1"/>
</dbReference>
<organism evidence="11 12">
    <name type="scientific">Larinioides sclopetarius</name>
    <dbReference type="NCBI Taxonomy" id="280406"/>
    <lineage>
        <taxon>Eukaryota</taxon>
        <taxon>Metazoa</taxon>
        <taxon>Ecdysozoa</taxon>
        <taxon>Arthropoda</taxon>
        <taxon>Chelicerata</taxon>
        <taxon>Arachnida</taxon>
        <taxon>Araneae</taxon>
        <taxon>Araneomorphae</taxon>
        <taxon>Entelegynae</taxon>
        <taxon>Araneoidea</taxon>
        <taxon>Araneidae</taxon>
        <taxon>Larinioides</taxon>
    </lineage>
</organism>
<dbReference type="GO" id="GO:0017177">
    <property type="term" value="C:glucosidase II complex"/>
    <property type="evidence" value="ECO:0007669"/>
    <property type="project" value="TreeGrafter"/>
</dbReference>
<feature type="coiled-coil region" evidence="6">
    <location>
        <begin position="170"/>
        <end position="239"/>
    </location>
</feature>
<feature type="chain" id="PRO_5043819300" description="Glucosidase 2 subunit beta" evidence="8">
    <location>
        <begin position="22"/>
        <end position="551"/>
    </location>
</feature>